<proteinExistence type="predicted"/>
<sequence>MRTAGRRHGTDDRALVANVANFRRAAEAHTVAEHPVRSEGQAHLAIADLLIRSAGTLVDTLTTERTSSERT</sequence>
<protein>
    <submittedName>
        <fullName evidence="1">Uncharacterized protein</fullName>
    </submittedName>
</protein>
<evidence type="ECO:0000313" key="2">
    <source>
        <dbReference type="Proteomes" id="UP000198582"/>
    </source>
</evidence>
<dbReference type="EMBL" id="FOEF01000012">
    <property type="protein sequence ID" value="SEP48559.1"/>
    <property type="molecule type" value="Genomic_DNA"/>
</dbReference>
<keyword evidence="2" id="KW-1185">Reference proteome</keyword>
<dbReference type="Proteomes" id="UP000198582">
    <property type="component" value="Unassembled WGS sequence"/>
</dbReference>
<organism evidence="1 2">
    <name type="scientific">Amycolatopsis saalfeldensis</name>
    <dbReference type="NCBI Taxonomy" id="394193"/>
    <lineage>
        <taxon>Bacteria</taxon>
        <taxon>Bacillati</taxon>
        <taxon>Actinomycetota</taxon>
        <taxon>Actinomycetes</taxon>
        <taxon>Pseudonocardiales</taxon>
        <taxon>Pseudonocardiaceae</taxon>
        <taxon>Amycolatopsis</taxon>
    </lineage>
</organism>
<dbReference type="STRING" id="394193.SAMN04489732_11271"/>
<gene>
    <name evidence="1" type="ORF">SAMN04489732_11271</name>
</gene>
<evidence type="ECO:0000313" key="1">
    <source>
        <dbReference type="EMBL" id="SEP48559.1"/>
    </source>
</evidence>
<name>A0A1H8Y8U3_9PSEU</name>
<dbReference type="AlphaFoldDB" id="A0A1H8Y8U3"/>
<reference evidence="2" key="1">
    <citation type="submission" date="2016-10" db="EMBL/GenBank/DDBJ databases">
        <authorList>
            <person name="Varghese N."/>
            <person name="Submissions S."/>
        </authorList>
    </citation>
    <scope>NUCLEOTIDE SEQUENCE [LARGE SCALE GENOMIC DNA]</scope>
    <source>
        <strain evidence="2">DSM 44993</strain>
    </source>
</reference>
<accession>A0A1H8Y8U3</accession>